<feature type="region of interest" description="Disordered" evidence="1">
    <location>
        <begin position="535"/>
        <end position="582"/>
    </location>
</feature>
<dbReference type="EMBL" id="JAUEPO010000006">
    <property type="protein sequence ID" value="KAK3320216.1"/>
    <property type="molecule type" value="Genomic_DNA"/>
</dbReference>
<dbReference type="Proteomes" id="UP001286456">
    <property type="component" value="Unassembled WGS sequence"/>
</dbReference>
<dbReference type="AlphaFoldDB" id="A0AAE0I840"/>
<feature type="compositionally biased region" description="Basic and acidic residues" evidence="1">
    <location>
        <begin position="199"/>
        <end position="210"/>
    </location>
</feature>
<reference evidence="3" key="2">
    <citation type="submission" date="2023-06" db="EMBL/GenBank/DDBJ databases">
        <authorList>
            <consortium name="Lawrence Berkeley National Laboratory"/>
            <person name="Haridas S."/>
            <person name="Hensen N."/>
            <person name="Bonometti L."/>
            <person name="Westerberg I."/>
            <person name="Brannstrom I.O."/>
            <person name="Guillou S."/>
            <person name="Cros-Aarteil S."/>
            <person name="Calhoun S."/>
            <person name="Kuo A."/>
            <person name="Mondo S."/>
            <person name="Pangilinan J."/>
            <person name="Riley R."/>
            <person name="Labutti K."/>
            <person name="Andreopoulos B."/>
            <person name="Lipzen A."/>
            <person name="Chen C."/>
            <person name="Yanf M."/>
            <person name="Daum C."/>
            <person name="Ng V."/>
            <person name="Clum A."/>
            <person name="Steindorff A."/>
            <person name="Ohm R."/>
            <person name="Martin F."/>
            <person name="Silar P."/>
            <person name="Natvig D."/>
            <person name="Lalanne C."/>
            <person name="Gautier V."/>
            <person name="Ament-Velasquez S.L."/>
            <person name="Kruys A."/>
            <person name="Hutchinson M.I."/>
            <person name="Powell A.J."/>
            <person name="Barry K."/>
            <person name="Miller A.N."/>
            <person name="Grigoriev I.V."/>
            <person name="Debuchy R."/>
            <person name="Gladieux P."/>
            <person name="Thoren M.H."/>
            <person name="Johannesson H."/>
        </authorList>
    </citation>
    <scope>NUCLEOTIDE SEQUENCE</scope>
    <source>
        <strain evidence="3">SMH4131-1</strain>
    </source>
</reference>
<comment type="caution">
    <text evidence="3">The sequence shown here is derived from an EMBL/GenBank/DDBJ whole genome shotgun (WGS) entry which is preliminary data.</text>
</comment>
<feature type="region of interest" description="Disordered" evidence="1">
    <location>
        <begin position="1"/>
        <end position="359"/>
    </location>
</feature>
<evidence type="ECO:0000259" key="2">
    <source>
        <dbReference type="Pfam" id="PF20237"/>
    </source>
</evidence>
<feature type="compositionally biased region" description="Basic and acidic residues" evidence="1">
    <location>
        <begin position="164"/>
        <end position="177"/>
    </location>
</feature>
<reference evidence="3" key="1">
    <citation type="journal article" date="2023" name="Mol. Phylogenet. Evol.">
        <title>Genome-scale phylogeny and comparative genomics of the fungal order Sordariales.</title>
        <authorList>
            <person name="Hensen N."/>
            <person name="Bonometti L."/>
            <person name="Westerberg I."/>
            <person name="Brannstrom I.O."/>
            <person name="Guillou S."/>
            <person name="Cros-Aarteil S."/>
            <person name="Calhoun S."/>
            <person name="Haridas S."/>
            <person name="Kuo A."/>
            <person name="Mondo S."/>
            <person name="Pangilinan J."/>
            <person name="Riley R."/>
            <person name="LaButti K."/>
            <person name="Andreopoulos B."/>
            <person name="Lipzen A."/>
            <person name="Chen C."/>
            <person name="Yan M."/>
            <person name="Daum C."/>
            <person name="Ng V."/>
            <person name="Clum A."/>
            <person name="Steindorff A."/>
            <person name="Ohm R.A."/>
            <person name="Martin F."/>
            <person name="Silar P."/>
            <person name="Natvig D.O."/>
            <person name="Lalanne C."/>
            <person name="Gautier V."/>
            <person name="Ament-Velasquez S.L."/>
            <person name="Kruys A."/>
            <person name="Hutchinson M.I."/>
            <person name="Powell A.J."/>
            <person name="Barry K."/>
            <person name="Miller A.N."/>
            <person name="Grigoriev I.V."/>
            <person name="Debuchy R."/>
            <person name="Gladieux P."/>
            <person name="Hiltunen Thoren M."/>
            <person name="Johannesson H."/>
        </authorList>
    </citation>
    <scope>NUCLEOTIDE SEQUENCE</scope>
    <source>
        <strain evidence="3">SMH4131-1</strain>
    </source>
</reference>
<feature type="compositionally biased region" description="Basic residues" evidence="1">
    <location>
        <begin position="97"/>
        <end position="107"/>
    </location>
</feature>
<feature type="compositionally biased region" description="Polar residues" evidence="1">
    <location>
        <begin position="378"/>
        <end position="394"/>
    </location>
</feature>
<feature type="compositionally biased region" description="Low complexity" evidence="1">
    <location>
        <begin position="243"/>
        <end position="259"/>
    </location>
</feature>
<sequence>MPESHPAPGLQDPAVMEVEVWAPHEANQEVEDSREEDEDEEEEEENDEEGESSEKDLNSRDAVTSPKRLVDDRPGTERHIERRHSEKRYKSSSPRHIAQRSRSARHKSAPDKLFFSRSKGETPVVHRTASAHEPDAFVDGHSEDEIARHSRSRAKSVVFVHGRGGMEHLASEEESSSKSDSTITPLPHDRHGKAGKSPKAPEVDHSESRRRPNALNFLDKDSPAVTEERIRRALAEAYEDWSPRSNSSTSTVGSGSQRSIADTDGTTPEHSVNGEKLSPSSKRSLASPPGDKLIGPKYATEVRPSARTQHRPNSQSNTSAPAHRYGTPEMARGPAKLPHLPPSELQPRVSAPGQGHAKHLPRAEKLPLTGYELLAAKISNSGSPRRHQGGSSEASRADSEYPSIKPIYRRFEALNHRLLLHLQDELSELEEQLHRLDTADTQTRRLQNCILPASRRAEFMAGGELQWHKTDILGKIGFKLSQYNQALVSFNQTQSLPPASMSDIEDYRTYLATQNPIAEIETRFLDPADDLVCLAPTRSPTSSGSSSPTYQLSDADADDALTPMPYKTSFGKSISDNEAELK</sequence>
<name>A0AAE0I840_9PEZI</name>
<feature type="compositionally biased region" description="Basic and acidic residues" evidence="1">
    <location>
        <begin position="68"/>
        <end position="84"/>
    </location>
</feature>
<dbReference type="PANTHER" id="PTHR34502">
    <property type="entry name" value="DUF6594 DOMAIN-CONTAINING PROTEIN-RELATED"/>
    <property type="match status" value="1"/>
</dbReference>
<feature type="compositionally biased region" description="Basic and acidic residues" evidence="1">
    <location>
        <begin position="130"/>
        <end position="148"/>
    </location>
</feature>
<keyword evidence="4" id="KW-1185">Reference proteome</keyword>
<dbReference type="InterPro" id="IPR046529">
    <property type="entry name" value="DUF6594"/>
</dbReference>
<feature type="region of interest" description="Disordered" evidence="1">
    <location>
        <begin position="377"/>
        <end position="399"/>
    </location>
</feature>
<feature type="compositionally biased region" description="Basic and acidic residues" evidence="1">
    <location>
        <begin position="218"/>
        <end position="234"/>
    </location>
</feature>
<accession>A0AAE0I840</accession>
<proteinExistence type="predicted"/>
<dbReference type="PANTHER" id="PTHR34502:SF6">
    <property type="entry name" value="DUF6594 DOMAIN-CONTAINING PROTEIN"/>
    <property type="match status" value="1"/>
</dbReference>
<evidence type="ECO:0000313" key="4">
    <source>
        <dbReference type="Proteomes" id="UP001286456"/>
    </source>
</evidence>
<evidence type="ECO:0000313" key="3">
    <source>
        <dbReference type="EMBL" id="KAK3320216.1"/>
    </source>
</evidence>
<gene>
    <name evidence="3" type="ORF">B0T19DRAFT_283877</name>
</gene>
<feature type="compositionally biased region" description="Acidic residues" evidence="1">
    <location>
        <begin position="28"/>
        <end position="51"/>
    </location>
</feature>
<organism evidence="3 4">
    <name type="scientific">Cercophora scortea</name>
    <dbReference type="NCBI Taxonomy" id="314031"/>
    <lineage>
        <taxon>Eukaryota</taxon>
        <taxon>Fungi</taxon>
        <taxon>Dikarya</taxon>
        <taxon>Ascomycota</taxon>
        <taxon>Pezizomycotina</taxon>
        <taxon>Sordariomycetes</taxon>
        <taxon>Sordariomycetidae</taxon>
        <taxon>Sordariales</taxon>
        <taxon>Lasiosphaeriaceae</taxon>
        <taxon>Cercophora</taxon>
    </lineage>
</organism>
<evidence type="ECO:0000256" key="1">
    <source>
        <dbReference type="SAM" id="MobiDB-lite"/>
    </source>
</evidence>
<protein>
    <recommendedName>
        <fullName evidence="2">DUF6594 domain-containing protein</fullName>
    </recommendedName>
</protein>
<feature type="compositionally biased region" description="Polar residues" evidence="1">
    <location>
        <begin position="311"/>
        <end position="320"/>
    </location>
</feature>
<dbReference type="Pfam" id="PF20237">
    <property type="entry name" value="DUF6594"/>
    <property type="match status" value="1"/>
</dbReference>
<feature type="compositionally biased region" description="Low complexity" evidence="1">
    <location>
        <begin position="536"/>
        <end position="549"/>
    </location>
</feature>
<feature type="domain" description="DUF6594" evidence="2">
    <location>
        <begin position="380"/>
        <end position="540"/>
    </location>
</feature>